<gene>
    <name evidence="1" type="ORF">ENS19_07645</name>
</gene>
<sequence length="56" mass="6127">MKFKCPECDGDIEAKEVIEGEILSCGDCGAELEVTKKKDGTFELKVAESEGEDWGE</sequence>
<organism evidence="1">
    <name type="scientific">Candidatus Methanomethylicus mesodigestus</name>
    <dbReference type="NCBI Taxonomy" id="1867258"/>
    <lineage>
        <taxon>Archaea</taxon>
        <taxon>Thermoproteota</taxon>
        <taxon>Methanosuratincolia</taxon>
        <taxon>Candidatus Methanomethylicales</taxon>
        <taxon>Candidatus Methanomethylicaceae</taxon>
        <taxon>Candidatus Methanomethylicus</taxon>
    </lineage>
</organism>
<comment type="caution">
    <text evidence="1">The sequence shown here is derived from an EMBL/GenBank/DDBJ whole genome shotgun (WGS) entry which is preliminary data.</text>
</comment>
<dbReference type="Pfam" id="PF21344">
    <property type="entry name" value="Zn_ribbon_LysW"/>
    <property type="match status" value="1"/>
</dbReference>
<dbReference type="PANTHER" id="PTHR40393:SF2">
    <property type="entry name" value="ALPHA-AMINOADIPATE_GLUTAMATE CARRIER PROTEIN LYSW"/>
    <property type="match status" value="1"/>
</dbReference>
<proteinExistence type="predicted"/>
<protein>
    <submittedName>
        <fullName evidence="1">Lysine biosynthesis protein LysW</fullName>
    </submittedName>
</protein>
<dbReference type="AlphaFoldDB" id="A0A7C3EXL7"/>
<dbReference type="EMBL" id="DSTX01000013">
    <property type="protein sequence ID" value="HFK21129.1"/>
    <property type="molecule type" value="Genomic_DNA"/>
</dbReference>
<dbReference type="InterPro" id="IPR005906">
    <property type="entry name" value="LysW"/>
</dbReference>
<evidence type="ECO:0000313" key="1">
    <source>
        <dbReference type="EMBL" id="HFK21129.1"/>
    </source>
</evidence>
<dbReference type="Gene3D" id="2.20.28.160">
    <property type="match status" value="1"/>
</dbReference>
<accession>A0A7C3EXL7</accession>
<dbReference type="PANTHER" id="PTHR40393">
    <property type="entry name" value="LYSINE BIOSYNTHESIS PROTEIN-RELATED-RELATED"/>
    <property type="match status" value="1"/>
</dbReference>
<name>A0A7C3EXL7_9CREN</name>
<reference evidence="1" key="1">
    <citation type="journal article" date="2020" name="mSystems">
        <title>Genome- and Community-Level Interaction Insights into Carbon Utilization and Element Cycling Functions of Hydrothermarchaeota in Hydrothermal Sediment.</title>
        <authorList>
            <person name="Zhou Z."/>
            <person name="Liu Y."/>
            <person name="Xu W."/>
            <person name="Pan J."/>
            <person name="Luo Z.H."/>
            <person name="Li M."/>
        </authorList>
    </citation>
    <scope>NUCLEOTIDE SEQUENCE [LARGE SCALE GENOMIC DNA]</scope>
    <source>
        <strain evidence="1">SpSt-468</strain>
    </source>
</reference>